<reference evidence="1" key="1">
    <citation type="submission" date="2021-08" db="EMBL/GenBank/DDBJ databases">
        <title>WGS assembly of Ceratopteris richardii.</title>
        <authorList>
            <person name="Marchant D.B."/>
            <person name="Chen G."/>
            <person name="Jenkins J."/>
            <person name="Shu S."/>
            <person name="Leebens-Mack J."/>
            <person name="Grimwood J."/>
            <person name="Schmutz J."/>
            <person name="Soltis P."/>
            <person name="Soltis D."/>
            <person name="Chen Z.-H."/>
        </authorList>
    </citation>
    <scope>NUCLEOTIDE SEQUENCE</scope>
    <source>
        <strain evidence="1">Whitten #5841</strain>
        <tissue evidence="1">Leaf</tissue>
    </source>
</reference>
<evidence type="ECO:0000313" key="1">
    <source>
        <dbReference type="EMBL" id="KAH7352069.1"/>
    </source>
</evidence>
<gene>
    <name evidence="1" type="ORF">KP509_19G028100</name>
</gene>
<proteinExistence type="predicted"/>
<sequence length="130" mass="14700">MISAPLFHIPLHSSGTGGITYWHVDEPIISLICSFPVSLIFYIMTDTYAFRPAYGFPLILRTISPHTSDVYDISIILPMVNILSARICSSYSSRSSLRCSMSRQKKKNSDLRLTQLNYNHPYVFFGCTAI</sequence>
<keyword evidence="2" id="KW-1185">Reference proteome</keyword>
<dbReference type="Proteomes" id="UP000825935">
    <property type="component" value="Chromosome 19"/>
</dbReference>
<protein>
    <submittedName>
        <fullName evidence="1">Uncharacterized protein</fullName>
    </submittedName>
</protein>
<dbReference type="EMBL" id="CM035424">
    <property type="protein sequence ID" value="KAH7352069.1"/>
    <property type="molecule type" value="Genomic_DNA"/>
</dbReference>
<evidence type="ECO:0000313" key="2">
    <source>
        <dbReference type="Proteomes" id="UP000825935"/>
    </source>
</evidence>
<accession>A0A8T2SJQ4</accession>
<name>A0A8T2SJQ4_CERRI</name>
<comment type="caution">
    <text evidence="1">The sequence shown here is derived from an EMBL/GenBank/DDBJ whole genome shotgun (WGS) entry which is preliminary data.</text>
</comment>
<dbReference type="AlphaFoldDB" id="A0A8T2SJQ4"/>
<organism evidence="1 2">
    <name type="scientific">Ceratopteris richardii</name>
    <name type="common">Triangle waterfern</name>
    <dbReference type="NCBI Taxonomy" id="49495"/>
    <lineage>
        <taxon>Eukaryota</taxon>
        <taxon>Viridiplantae</taxon>
        <taxon>Streptophyta</taxon>
        <taxon>Embryophyta</taxon>
        <taxon>Tracheophyta</taxon>
        <taxon>Polypodiopsida</taxon>
        <taxon>Polypodiidae</taxon>
        <taxon>Polypodiales</taxon>
        <taxon>Pteridineae</taxon>
        <taxon>Pteridaceae</taxon>
        <taxon>Parkerioideae</taxon>
        <taxon>Ceratopteris</taxon>
    </lineage>
</organism>